<dbReference type="GO" id="GO:0048527">
    <property type="term" value="P:lateral root development"/>
    <property type="evidence" value="ECO:0007669"/>
    <property type="project" value="InterPro"/>
</dbReference>
<evidence type="ECO:0000259" key="6">
    <source>
        <dbReference type="Pfam" id="PF13943"/>
    </source>
</evidence>
<keyword evidence="4" id="KW-0539">Nucleus</keyword>
<sequence>MSDSESTIAPLTPTPEMEAEPQHHHQEEEEPIKKPSNNTSTNTNGNGNSNINSNSNTNSLAFSIWPPTHRTREAVVSRLIETLSTESILSKRYGTLPNDEASAAARFIEEEAFGAAAASASAEDDGIEILQVYSREISRRMLDTVKNRAASSASSAVDASAPHTPSPSLEPTASEDESPTVTES</sequence>
<gene>
    <name evidence="7" type="ORF">FSB_LOCUS58261</name>
</gene>
<dbReference type="PANTHER" id="PTHR34362">
    <property type="entry name" value="WPP DOMAIN-CONTAINING PROTEIN 1-RELATED"/>
    <property type="match status" value="1"/>
</dbReference>
<reference evidence="7" key="1">
    <citation type="submission" date="2018-02" db="EMBL/GenBank/DDBJ databases">
        <authorList>
            <person name="Cohen D.B."/>
            <person name="Kent A.D."/>
        </authorList>
    </citation>
    <scope>NUCLEOTIDE SEQUENCE</scope>
</reference>
<organism evidence="7">
    <name type="scientific">Fagus sylvatica</name>
    <name type="common">Beechnut</name>
    <dbReference type="NCBI Taxonomy" id="28930"/>
    <lineage>
        <taxon>Eukaryota</taxon>
        <taxon>Viridiplantae</taxon>
        <taxon>Streptophyta</taxon>
        <taxon>Embryophyta</taxon>
        <taxon>Tracheophyta</taxon>
        <taxon>Spermatophyta</taxon>
        <taxon>Magnoliopsida</taxon>
        <taxon>eudicotyledons</taxon>
        <taxon>Gunneridae</taxon>
        <taxon>Pentapetalae</taxon>
        <taxon>rosids</taxon>
        <taxon>fabids</taxon>
        <taxon>Fagales</taxon>
        <taxon>Fagaceae</taxon>
        <taxon>Fagus</taxon>
    </lineage>
</organism>
<evidence type="ECO:0000256" key="4">
    <source>
        <dbReference type="ARBA" id="ARBA00023242"/>
    </source>
</evidence>
<accession>A0A2N9J1Q9</accession>
<keyword evidence="3" id="KW-0963">Cytoplasm</keyword>
<dbReference type="EMBL" id="OIVN01006315">
    <property type="protein sequence ID" value="SPD30379.1"/>
    <property type="molecule type" value="Genomic_DNA"/>
</dbReference>
<feature type="compositionally biased region" description="Low complexity" evidence="5">
    <location>
        <begin position="36"/>
        <end position="56"/>
    </location>
</feature>
<protein>
    <recommendedName>
        <fullName evidence="6">WPP domain-containing protein</fullName>
    </recommendedName>
</protein>
<feature type="compositionally biased region" description="Basic and acidic residues" evidence="5">
    <location>
        <begin position="20"/>
        <end position="33"/>
    </location>
</feature>
<evidence type="ECO:0000313" key="7">
    <source>
        <dbReference type="EMBL" id="SPD30379.1"/>
    </source>
</evidence>
<dbReference type="GO" id="GO:0005634">
    <property type="term" value="C:nucleus"/>
    <property type="evidence" value="ECO:0007669"/>
    <property type="project" value="UniProtKB-SubCell"/>
</dbReference>
<dbReference type="InterPro" id="IPR025265">
    <property type="entry name" value="WPP_dom"/>
</dbReference>
<dbReference type="InterPro" id="IPR044692">
    <property type="entry name" value="WPP1/2/3"/>
</dbReference>
<feature type="domain" description="WPP" evidence="6">
    <location>
        <begin position="62"/>
        <end position="153"/>
    </location>
</feature>
<evidence type="ECO:0000256" key="1">
    <source>
        <dbReference type="ARBA" id="ARBA00004123"/>
    </source>
</evidence>
<feature type="compositionally biased region" description="Low complexity" evidence="5">
    <location>
        <begin position="149"/>
        <end position="161"/>
    </location>
</feature>
<name>A0A2N9J1Q9_FAGSY</name>
<comment type="subcellular location">
    <subcellularLocation>
        <location evidence="2">Cytoplasm</location>
    </subcellularLocation>
    <subcellularLocation>
        <location evidence="1">Nucleus</location>
    </subcellularLocation>
</comment>
<proteinExistence type="predicted"/>
<feature type="region of interest" description="Disordered" evidence="5">
    <location>
        <begin position="1"/>
        <end position="56"/>
    </location>
</feature>
<dbReference type="GO" id="GO:0005737">
    <property type="term" value="C:cytoplasm"/>
    <property type="evidence" value="ECO:0007669"/>
    <property type="project" value="UniProtKB-SubCell"/>
</dbReference>
<dbReference type="InterPro" id="IPR038214">
    <property type="entry name" value="WPP_sf"/>
</dbReference>
<dbReference type="AlphaFoldDB" id="A0A2N9J1Q9"/>
<dbReference type="Pfam" id="PF13943">
    <property type="entry name" value="WPP"/>
    <property type="match status" value="1"/>
</dbReference>
<evidence type="ECO:0000256" key="3">
    <source>
        <dbReference type="ARBA" id="ARBA00022490"/>
    </source>
</evidence>
<dbReference type="Gene3D" id="1.10.246.200">
    <property type="entry name" value="WPP domain"/>
    <property type="match status" value="1"/>
</dbReference>
<evidence type="ECO:0000256" key="5">
    <source>
        <dbReference type="SAM" id="MobiDB-lite"/>
    </source>
</evidence>
<dbReference type="PANTHER" id="PTHR34362:SF1">
    <property type="entry name" value="WPP DOMAIN-CONTAINING PROTEIN 1-RELATED"/>
    <property type="match status" value="1"/>
</dbReference>
<dbReference type="GO" id="GO:0000278">
    <property type="term" value="P:mitotic cell cycle"/>
    <property type="evidence" value="ECO:0007669"/>
    <property type="project" value="InterPro"/>
</dbReference>
<feature type="region of interest" description="Disordered" evidence="5">
    <location>
        <begin position="145"/>
        <end position="184"/>
    </location>
</feature>
<evidence type="ECO:0000256" key="2">
    <source>
        <dbReference type="ARBA" id="ARBA00004496"/>
    </source>
</evidence>